<keyword evidence="2" id="KW-1185">Reference proteome</keyword>
<feature type="compositionally biased region" description="Low complexity" evidence="1">
    <location>
        <begin position="42"/>
        <end position="51"/>
    </location>
</feature>
<proteinExistence type="predicted"/>
<feature type="region of interest" description="Disordered" evidence="1">
    <location>
        <begin position="224"/>
        <end position="246"/>
    </location>
</feature>
<name>A0A915P943_9BILA</name>
<dbReference type="AlphaFoldDB" id="A0A915P943"/>
<accession>A0A915P943</accession>
<evidence type="ECO:0000256" key="1">
    <source>
        <dbReference type="SAM" id="MobiDB-lite"/>
    </source>
</evidence>
<evidence type="ECO:0000313" key="2">
    <source>
        <dbReference type="Proteomes" id="UP000887560"/>
    </source>
</evidence>
<dbReference type="WBParaSite" id="scf7180000424668.g13720">
    <property type="protein sequence ID" value="scf7180000424668.g13720"/>
    <property type="gene ID" value="scf7180000424668.g13720"/>
</dbReference>
<feature type="region of interest" description="Disordered" evidence="1">
    <location>
        <begin position="34"/>
        <end position="67"/>
    </location>
</feature>
<feature type="compositionally biased region" description="Polar residues" evidence="1">
    <location>
        <begin position="224"/>
        <end position="238"/>
    </location>
</feature>
<evidence type="ECO:0000313" key="3">
    <source>
        <dbReference type="WBParaSite" id="scf7180000424668.g13720"/>
    </source>
</evidence>
<sequence>MNSKNAENKSVTTIEDKISADDINLAFAYISEQRKKKGNGRTKSPTKTTNKMPKKSKKPKLGESESKDSAESEYLSILNSNFRMEQHFAVKAIGLLKENIISFSKQRSLFENVQHDQKKLKNFLYAAFMQFHEKRHPLISTSRVHEYLLKERNALARIAITEIVKDELYYELYDPLSKFWHQIDPEMAINICKVDENLQQKLLTNEREDSPIVFMSERLDSNLTIQDNNADEGSSNDQIVPEEMTE</sequence>
<organism evidence="2 3">
    <name type="scientific">Meloidogyne floridensis</name>
    <dbReference type="NCBI Taxonomy" id="298350"/>
    <lineage>
        <taxon>Eukaryota</taxon>
        <taxon>Metazoa</taxon>
        <taxon>Ecdysozoa</taxon>
        <taxon>Nematoda</taxon>
        <taxon>Chromadorea</taxon>
        <taxon>Rhabditida</taxon>
        <taxon>Tylenchina</taxon>
        <taxon>Tylenchomorpha</taxon>
        <taxon>Tylenchoidea</taxon>
        <taxon>Meloidogynidae</taxon>
        <taxon>Meloidogyninae</taxon>
        <taxon>Meloidogyne</taxon>
    </lineage>
</organism>
<dbReference type="Proteomes" id="UP000887560">
    <property type="component" value="Unplaced"/>
</dbReference>
<reference evidence="3" key="1">
    <citation type="submission" date="2022-11" db="UniProtKB">
        <authorList>
            <consortium name="WormBaseParasite"/>
        </authorList>
    </citation>
    <scope>IDENTIFICATION</scope>
</reference>
<protein>
    <submittedName>
        <fullName evidence="3">Uncharacterized protein</fullName>
    </submittedName>
</protein>